<sequence>MIVGLMMLCVLASAKAENENIIFESQNPINTEVKTSSNDSVASAYRLGPGDKIQVLVFGEAGMGVEAKLTDAGTFIHPLLGEITASGLTIGELSAKVVNQLKVKYLKEPKVSINITEYREFYINGEVQKPGAYHFTPGLTVFKAISMAGGFTQRASRTNIELIADKSQSKSAQTVGLDTPINPGDVLTIEESFF</sequence>
<dbReference type="PANTHER" id="PTHR33619:SF3">
    <property type="entry name" value="POLYSACCHARIDE EXPORT PROTEIN GFCE-RELATED"/>
    <property type="match status" value="1"/>
</dbReference>
<gene>
    <name evidence="4" type="ORF">KEF85_11895</name>
</gene>
<keyword evidence="1" id="KW-0732">Signal</keyword>
<dbReference type="EMBL" id="CP073754">
    <property type="protein sequence ID" value="QWF72562.1"/>
    <property type="molecule type" value="Genomic_DNA"/>
</dbReference>
<feature type="domain" description="Soluble ligand binding" evidence="3">
    <location>
        <begin position="121"/>
        <end position="165"/>
    </location>
</feature>
<dbReference type="Proteomes" id="UP000676649">
    <property type="component" value="Chromosome"/>
</dbReference>
<dbReference type="KEGG" id="mpad:KEF85_11895"/>
<reference evidence="4" key="1">
    <citation type="submission" date="2021-04" db="EMBL/GenBank/DDBJ databases">
        <title>Draft genome sequence data of methanotrophic Methylovulum sp. strain S1L and Methylomonas sp. strain S2AM isolated from boreal lake water columns.</title>
        <authorList>
            <person name="Rissanen A.J."/>
            <person name="Mangayil R."/>
            <person name="Svenning M.M."/>
            <person name="Khanongnuch R."/>
        </authorList>
    </citation>
    <scope>NUCLEOTIDE SEQUENCE</scope>
    <source>
        <strain evidence="4">S2AM</strain>
    </source>
</reference>
<keyword evidence="5" id="KW-1185">Reference proteome</keyword>
<dbReference type="InterPro" id="IPR019554">
    <property type="entry name" value="Soluble_ligand-bd"/>
</dbReference>
<dbReference type="Gene3D" id="3.10.560.10">
    <property type="entry name" value="Outer membrane lipoprotein wza domain like"/>
    <property type="match status" value="1"/>
</dbReference>
<organism evidence="4 5">
    <name type="scientific">Methylomonas paludis</name>
    <dbReference type="NCBI Taxonomy" id="1173101"/>
    <lineage>
        <taxon>Bacteria</taxon>
        <taxon>Pseudomonadati</taxon>
        <taxon>Pseudomonadota</taxon>
        <taxon>Gammaproteobacteria</taxon>
        <taxon>Methylococcales</taxon>
        <taxon>Methylococcaceae</taxon>
        <taxon>Methylomonas</taxon>
    </lineage>
</organism>
<evidence type="ECO:0000259" key="2">
    <source>
        <dbReference type="Pfam" id="PF02563"/>
    </source>
</evidence>
<evidence type="ECO:0000256" key="1">
    <source>
        <dbReference type="ARBA" id="ARBA00022729"/>
    </source>
</evidence>
<name>A0A975MRB2_9GAMM</name>
<dbReference type="GO" id="GO:0015159">
    <property type="term" value="F:polysaccharide transmembrane transporter activity"/>
    <property type="evidence" value="ECO:0007669"/>
    <property type="project" value="InterPro"/>
</dbReference>
<proteinExistence type="predicted"/>
<evidence type="ECO:0000259" key="3">
    <source>
        <dbReference type="Pfam" id="PF10531"/>
    </source>
</evidence>
<feature type="domain" description="Polysaccharide export protein N-terminal" evidence="2">
    <location>
        <begin position="41"/>
        <end position="115"/>
    </location>
</feature>
<dbReference type="InterPro" id="IPR003715">
    <property type="entry name" value="Poly_export_N"/>
</dbReference>
<accession>A0A975MRB2</accession>
<dbReference type="Pfam" id="PF02563">
    <property type="entry name" value="Poly_export"/>
    <property type="match status" value="1"/>
</dbReference>
<dbReference type="AlphaFoldDB" id="A0A975MRB2"/>
<dbReference type="Pfam" id="PF10531">
    <property type="entry name" value="SLBB"/>
    <property type="match status" value="1"/>
</dbReference>
<protein>
    <submittedName>
        <fullName evidence="4">Polysaccharide export protein</fullName>
    </submittedName>
</protein>
<dbReference type="PANTHER" id="PTHR33619">
    <property type="entry name" value="POLYSACCHARIDE EXPORT PROTEIN GFCE-RELATED"/>
    <property type="match status" value="1"/>
</dbReference>
<dbReference type="InterPro" id="IPR049712">
    <property type="entry name" value="Poly_export"/>
</dbReference>
<evidence type="ECO:0000313" key="4">
    <source>
        <dbReference type="EMBL" id="QWF72562.1"/>
    </source>
</evidence>
<evidence type="ECO:0000313" key="5">
    <source>
        <dbReference type="Proteomes" id="UP000676649"/>
    </source>
</evidence>